<dbReference type="Proteomes" id="UP000014760">
    <property type="component" value="Unassembled WGS sequence"/>
</dbReference>
<dbReference type="HOGENOM" id="CLU_032172_0_0_1"/>
<comment type="catalytic activity">
    <reaction evidence="13">
        <text>O-phospho-L-tyrosyl-[protein] + H2O = L-tyrosyl-[protein] + phosphate</text>
        <dbReference type="Rhea" id="RHEA:10684"/>
        <dbReference type="Rhea" id="RHEA-COMP:10136"/>
        <dbReference type="Rhea" id="RHEA-COMP:20101"/>
        <dbReference type="ChEBI" id="CHEBI:15377"/>
        <dbReference type="ChEBI" id="CHEBI:43474"/>
        <dbReference type="ChEBI" id="CHEBI:46858"/>
        <dbReference type="ChEBI" id="CHEBI:61978"/>
        <dbReference type="EC" id="3.1.3.48"/>
    </reaction>
</comment>
<evidence type="ECO:0000256" key="4">
    <source>
        <dbReference type="ARBA" id="ARBA00013081"/>
    </source>
</evidence>
<evidence type="ECO:0000256" key="14">
    <source>
        <dbReference type="ARBA" id="ARBA00068799"/>
    </source>
</evidence>
<keyword evidence="5" id="KW-1003">Cell membrane</keyword>
<dbReference type="AlphaFoldDB" id="R7UA30"/>
<evidence type="ECO:0000259" key="16">
    <source>
        <dbReference type="PROSITE" id="PS50054"/>
    </source>
</evidence>
<comment type="similarity">
    <text evidence="2">Belongs to the protein-tyrosine phosphatase family. Non-receptor class dual specificity subfamily.</text>
</comment>
<dbReference type="InterPro" id="IPR000340">
    <property type="entry name" value="Dual-sp_phosphatase_cat-dom"/>
</dbReference>
<evidence type="ECO:0000256" key="6">
    <source>
        <dbReference type="ARBA" id="ARBA00022707"/>
    </source>
</evidence>
<dbReference type="EC" id="3.1.3.48" evidence="3"/>
<evidence type="ECO:0000259" key="17">
    <source>
        <dbReference type="PROSITE" id="PS50056"/>
    </source>
</evidence>
<accession>R7UA30</accession>
<reference evidence="20" key="1">
    <citation type="submission" date="2012-12" db="EMBL/GenBank/DDBJ databases">
        <authorList>
            <person name="Hellsten U."/>
            <person name="Grimwood J."/>
            <person name="Chapman J.A."/>
            <person name="Shapiro H."/>
            <person name="Aerts A."/>
            <person name="Otillar R.P."/>
            <person name="Terry A.Y."/>
            <person name="Boore J.L."/>
            <person name="Simakov O."/>
            <person name="Marletaz F."/>
            <person name="Cho S.-J."/>
            <person name="Edsinger-Gonzales E."/>
            <person name="Havlak P."/>
            <person name="Kuo D.-H."/>
            <person name="Larsson T."/>
            <person name="Lv J."/>
            <person name="Arendt D."/>
            <person name="Savage R."/>
            <person name="Osoegawa K."/>
            <person name="de Jong P."/>
            <person name="Lindberg D.R."/>
            <person name="Seaver E.C."/>
            <person name="Weisblat D.A."/>
            <person name="Putnam N.H."/>
            <person name="Grigoriev I.V."/>
            <person name="Rokhsar D.S."/>
        </authorList>
    </citation>
    <scope>NUCLEOTIDE SEQUENCE</scope>
    <source>
        <strain evidence="20">I ESC-2004</strain>
    </source>
</reference>
<evidence type="ECO:0000256" key="8">
    <source>
        <dbReference type="ARBA" id="ARBA00022912"/>
    </source>
</evidence>
<dbReference type="STRING" id="283909.R7UA30"/>
<dbReference type="PROSITE" id="PS50056">
    <property type="entry name" value="TYR_PHOSPHATASE_2"/>
    <property type="match status" value="1"/>
</dbReference>
<evidence type="ECO:0000256" key="11">
    <source>
        <dbReference type="ARBA" id="ARBA00047761"/>
    </source>
</evidence>
<dbReference type="PANTHER" id="PTHR45948">
    <property type="entry name" value="DUAL SPECIFICITY PROTEIN PHOSPHATASE DDB_G0269404-RELATED"/>
    <property type="match status" value="1"/>
</dbReference>
<evidence type="ECO:0000256" key="12">
    <source>
        <dbReference type="ARBA" id="ARBA00048336"/>
    </source>
</evidence>
<dbReference type="GO" id="GO:0004722">
    <property type="term" value="F:protein serine/threonine phosphatase activity"/>
    <property type="evidence" value="ECO:0007669"/>
    <property type="project" value="UniProtKB-EC"/>
</dbReference>
<dbReference type="FunFam" id="3.90.190.10:FF:000052">
    <property type="entry name" value="Dual specificity phosphatase 15"/>
    <property type="match status" value="1"/>
</dbReference>
<dbReference type="OrthoDB" id="9979246at2759"/>
<evidence type="ECO:0000256" key="10">
    <source>
        <dbReference type="ARBA" id="ARBA00023288"/>
    </source>
</evidence>
<evidence type="ECO:0000256" key="9">
    <source>
        <dbReference type="ARBA" id="ARBA00023136"/>
    </source>
</evidence>
<dbReference type="InterPro" id="IPR020422">
    <property type="entry name" value="TYR_PHOSPHATASE_DUAL_dom"/>
</dbReference>
<dbReference type="EMBL" id="KB303371">
    <property type="protein sequence ID" value="ELU03225.1"/>
    <property type="molecule type" value="Genomic_DNA"/>
</dbReference>
<dbReference type="EC" id="3.1.3.16" evidence="4"/>
<comment type="subcellular location">
    <subcellularLocation>
        <location evidence="1">Cell membrane</location>
        <topology evidence="1">Lipid-anchor</topology>
        <orientation evidence="1">Cytoplasmic side</orientation>
    </subcellularLocation>
</comment>
<evidence type="ECO:0000256" key="3">
    <source>
        <dbReference type="ARBA" id="ARBA00013064"/>
    </source>
</evidence>
<feature type="domain" description="Tyrosine specific protein phosphatases" evidence="17">
    <location>
        <begin position="64"/>
        <end position="122"/>
    </location>
</feature>
<organism evidence="18">
    <name type="scientific">Capitella teleta</name>
    <name type="common">Polychaete worm</name>
    <dbReference type="NCBI Taxonomy" id="283909"/>
    <lineage>
        <taxon>Eukaryota</taxon>
        <taxon>Metazoa</taxon>
        <taxon>Spiralia</taxon>
        <taxon>Lophotrochozoa</taxon>
        <taxon>Annelida</taxon>
        <taxon>Polychaeta</taxon>
        <taxon>Sedentaria</taxon>
        <taxon>Scolecida</taxon>
        <taxon>Capitellidae</taxon>
        <taxon>Capitella</taxon>
    </lineage>
</organism>
<dbReference type="EMBL" id="AMQN01008534">
    <property type="status" value="NOT_ANNOTATED_CDS"/>
    <property type="molecule type" value="Genomic_DNA"/>
</dbReference>
<keyword evidence="10" id="KW-0449">Lipoprotein</keyword>
<dbReference type="PANTHER" id="PTHR45948:SF2">
    <property type="entry name" value="DUAL SPECIFICITY PROTEIN PHOSPHATASE"/>
    <property type="match status" value="1"/>
</dbReference>
<keyword evidence="7" id="KW-0378">Hydrolase</keyword>
<evidence type="ECO:0000313" key="18">
    <source>
        <dbReference type="EMBL" id="ELU03225.1"/>
    </source>
</evidence>
<evidence type="ECO:0000256" key="13">
    <source>
        <dbReference type="ARBA" id="ARBA00051722"/>
    </source>
</evidence>
<proteinExistence type="inferred from homology"/>
<sequence>MGNGMNKVLPGLYLGNFRDARDQNQLKENGITHILAIHDNAKPALPDRVYLCISASDTSNQELRQYFSQTNDFIHRARLNGGSVLVHCLAGVSRSVTITTAYIMTVTGLGWRDALNAVRGARRCANPNFGFQRQLLAFQHEGLDKEKQRLIEAFGAIPFRERDLEQCTDLISVHSQWVLKGDEAADPDIGLYPLPLNAYGQSTTAAPPEAAAKSAESTAATANDDSQVLDEMFETSAKNLQESREHSVRESTARDILQSISCTGTMPSRKSIQDMQKKNQLAQDTEIAAERSLVAP</sequence>
<keyword evidence="9" id="KW-0472">Membrane</keyword>
<dbReference type="PROSITE" id="PS50054">
    <property type="entry name" value="TYR_PHOSPHATASE_DUAL"/>
    <property type="match status" value="1"/>
</dbReference>
<dbReference type="OMA" id="RENHWIN"/>
<dbReference type="GO" id="GO:0007165">
    <property type="term" value="P:signal transduction"/>
    <property type="evidence" value="ECO:0007669"/>
    <property type="project" value="TreeGrafter"/>
</dbReference>
<dbReference type="GO" id="GO:0004725">
    <property type="term" value="F:protein tyrosine phosphatase activity"/>
    <property type="evidence" value="ECO:0007669"/>
    <property type="project" value="UniProtKB-EC"/>
</dbReference>
<protein>
    <recommendedName>
        <fullName evidence="14">Dual specificity protein phosphatase 15</fullName>
        <ecNumber evidence="4">3.1.3.16</ecNumber>
        <ecNumber evidence="3">3.1.3.48</ecNumber>
    </recommendedName>
</protein>
<reference evidence="18 20" key="2">
    <citation type="journal article" date="2013" name="Nature">
        <title>Insights into bilaterian evolution from three spiralian genomes.</title>
        <authorList>
            <person name="Simakov O."/>
            <person name="Marletaz F."/>
            <person name="Cho S.J."/>
            <person name="Edsinger-Gonzales E."/>
            <person name="Havlak P."/>
            <person name="Hellsten U."/>
            <person name="Kuo D.H."/>
            <person name="Larsson T."/>
            <person name="Lv J."/>
            <person name="Arendt D."/>
            <person name="Savage R."/>
            <person name="Osoegawa K."/>
            <person name="de Jong P."/>
            <person name="Grimwood J."/>
            <person name="Chapman J.A."/>
            <person name="Shapiro H."/>
            <person name="Aerts A."/>
            <person name="Otillar R.P."/>
            <person name="Terry A.Y."/>
            <person name="Boore J.L."/>
            <person name="Grigoriev I.V."/>
            <person name="Lindberg D.R."/>
            <person name="Seaver E.C."/>
            <person name="Weisblat D.A."/>
            <person name="Putnam N.H."/>
            <person name="Rokhsar D.S."/>
        </authorList>
    </citation>
    <scope>NUCLEOTIDE SEQUENCE</scope>
    <source>
        <strain evidence="18 20">I ESC-2004</strain>
    </source>
</reference>
<dbReference type="CDD" id="cd14519">
    <property type="entry name" value="DSP_DUSP22_15"/>
    <property type="match status" value="1"/>
</dbReference>
<feature type="domain" description="Tyrosine-protein phosphatase" evidence="16">
    <location>
        <begin position="4"/>
        <end position="144"/>
    </location>
</feature>
<dbReference type="InterPro" id="IPR029021">
    <property type="entry name" value="Prot-tyrosine_phosphatase-like"/>
</dbReference>
<evidence type="ECO:0000256" key="7">
    <source>
        <dbReference type="ARBA" id="ARBA00022801"/>
    </source>
</evidence>
<comment type="catalytic activity">
    <reaction evidence="12">
        <text>O-phospho-L-threonyl-[protein] + H2O = L-threonyl-[protein] + phosphate</text>
        <dbReference type="Rhea" id="RHEA:47004"/>
        <dbReference type="Rhea" id="RHEA-COMP:11060"/>
        <dbReference type="Rhea" id="RHEA-COMP:11605"/>
        <dbReference type="ChEBI" id="CHEBI:15377"/>
        <dbReference type="ChEBI" id="CHEBI:30013"/>
        <dbReference type="ChEBI" id="CHEBI:43474"/>
        <dbReference type="ChEBI" id="CHEBI:61977"/>
        <dbReference type="EC" id="3.1.3.16"/>
    </reaction>
</comment>
<keyword evidence="8" id="KW-0904">Protein phosphatase</keyword>
<evidence type="ECO:0000313" key="19">
    <source>
        <dbReference type="EnsemblMetazoa" id="CapteP162057"/>
    </source>
</evidence>
<dbReference type="Gene3D" id="3.90.190.10">
    <property type="entry name" value="Protein tyrosine phosphatase superfamily"/>
    <property type="match status" value="1"/>
</dbReference>
<dbReference type="Pfam" id="PF00782">
    <property type="entry name" value="DSPc"/>
    <property type="match status" value="1"/>
</dbReference>
<evidence type="ECO:0000256" key="1">
    <source>
        <dbReference type="ARBA" id="ARBA00004342"/>
    </source>
</evidence>
<reference evidence="19" key="3">
    <citation type="submission" date="2015-06" db="UniProtKB">
        <authorList>
            <consortium name="EnsemblMetazoa"/>
        </authorList>
    </citation>
    <scope>IDENTIFICATION</scope>
</reference>
<gene>
    <name evidence="18" type="ORF">CAPTEDRAFT_162057</name>
</gene>
<dbReference type="SMART" id="SM00195">
    <property type="entry name" value="DSPc"/>
    <property type="match status" value="1"/>
</dbReference>
<evidence type="ECO:0000256" key="5">
    <source>
        <dbReference type="ARBA" id="ARBA00022475"/>
    </source>
</evidence>
<dbReference type="EnsemblMetazoa" id="CapteT162057">
    <property type="protein sequence ID" value="CapteP162057"/>
    <property type="gene ID" value="CapteG162057"/>
</dbReference>
<dbReference type="GO" id="GO:0005886">
    <property type="term" value="C:plasma membrane"/>
    <property type="evidence" value="ECO:0007669"/>
    <property type="project" value="UniProtKB-SubCell"/>
</dbReference>
<keyword evidence="6" id="KW-0519">Myristate</keyword>
<evidence type="ECO:0000256" key="15">
    <source>
        <dbReference type="SAM" id="MobiDB-lite"/>
    </source>
</evidence>
<evidence type="ECO:0000313" key="20">
    <source>
        <dbReference type="Proteomes" id="UP000014760"/>
    </source>
</evidence>
<keyword evidence="20" id="KW-1185">Reference proteome</keyword>
<evidence type="ECO:0000256" key="2">
    <source>
        <dbReference type="ARBA" id="ARBA00008601"/>
    </source>
</evidence>
<feature type="region of interest" description="Disordered" evidence="15">
    <location>
        <begin position="262"/>
        <end position="284"/>
    </location>
</feature>
<dbReference type="GO" id="GO:0005829">
    <property type="term" value="C:cytosol"/>
    <property type="evidence" value="ECO:0007669"/>
    <property type="project" value="TreeGrafter"/>
</dbReference>
<dbReference type="PRINTS" id="PR01908">
    <property type="entry name" value="ADSPHPHTASE"/>
</dbReference>
<dbReference type="InterPro" id="IPR000387">
    <property type="entry name" value="Tyr_Pase_dom"/>
</dbReference>
<dbReference type="SUPFAM" id="SSF52799">
    <property type="entry name" value="(Phosphotyrosine protein) phosphatases II"/>
    <property type="match status" value="1"/>
</dbReference>
<comment type="catalytic activity">
    <reaction evidence="11">
        <text>O-phospho-L-seryl-[protein] + H2O = L-seryl-[protein] + phosphate</text>
        <dbReference type="Rhea" id="RHEA:20629"/>
        <dbReference type="Rhea" id="RHEA-COMP:9863"/>
        <dbReference type="Rhea" id="RHEA-COMP:11604"/>
        <dbReference type="ChEBI" id="CHEBI:15377"/>
        <dbReference type="ChEBI" id="CHEBI:29999"/>
        <dbReference type="ChEBI" id="CHEBI:43474"/>
        <dbReference type="ChEBI" id="CHEBI:83421"/>
        <dbReference type="EC" id="3.1.3.16"/>
    </reaction>
</comment>
<name>R7UA30_CAPTE</name>